<keyword evidence="3 5" id="KW-0067">ATP-binding</keyword>
<evidence type="ECO:0000259" key="4">
    <source>
        <dbReference type="PROSITE" id="PS50893"/>
    </source>
</evidence>
<dbReference type="FunFam" id="3.40.50.300:FF:000070">
    <property type="entry name" value="Putative ABC transporter ATP-binding component"/>
    <property type="match status" value="1"/>
</dbReference>
<feature type="domain" description="ABC transporter" evidence="4">
    <location>
        <begin position="24"/>
        <end position="237"/>
    </location>
</feature>
<name>A0AAW4YCI5_STAAU</name>
<organism evidence="5 6">
    <name type="scientific">Staphylococcus aureus</name>
    <dbReference type="NCBI Taxonomy" id="1280"/>
    <lineage>
        <taxon>Bacteria</taxon>
        <taxon>Bacillati</taxon>
        <taxon>Bacillota</taxon>
        <taxon>Bacilli</taxon>
        <taxon>Bacillales</taxon>
        <taxon>Staphylococcaceae</taxon>
        <taxon>Staphylococcus</taxon>
    </lineage>
</organism>
<evidence type="ECO:0000256" key="1">
    <source>
        <dbReference type="ARBA" id="ARBA00022737"/>
    </source>
</evidence>
<accession>A0AAW4YCI5</accession>
<dbReference type="Pfam" id="PF00005">
    <property type="entry name" value="ABC_tran"/>
    <property type="match status" value="1"/>
</dbReference>
<keyword evidence="1" id="KW-0677">Repeat</keyword>
<protein>
    <submittedName>
        <fullName evidence="5">ATP-binding cassette domain-containing protein</fullName>
    </submittedName>
</protein>
<dbReference type="InterPro" id="IPR003439">
    <property type="entry name" value="ABC_transporter-like_ATP-bd"/>
</dbReference>
<sequence>IQPSSRRYPFVKFTPEREIGNDLLIVQNLSKTIDGEKVLDNVSFTMNPNDKAILIGDSEIAKTTLLKILAGEMEPDEGSFKWGVTTSLSYFPKDNSEFFEGVNMNLVDWLRQYAPEDEQTETFLRGFLGRMLFSGEEVKKKASVLSGGEKVRCMLSKMMLSSANVLLLDEPTNHLDLESITAVNDGLKSFKGSIIFTSYDFEFINTIANRVIDLNKQGGVSKEIPYEEYLQEIGVLK</sequence>
<reference evidence="5" key="1">
    <citation type="journal article" date="2021" name="Front Med (Lausanne)">
        <title>The Prevalence and Determinants of Fusidic Acid Resistance Among Methicillin-Resistant Staphylococcus aureus Clinical Isolates in China.</title>
        <authorList>
            <person name="Zhao H."/>
            <person name="Wang X."/>
            <person name="Wang B."/>
            <person name="Xu Y."/>
            <person name="Rao L."/>
            <person name="Wan B."/>
            <person name="Guo Y."/>
            <person name="Wu X."/>
            <person name="Yu J."/>
            <person name="Chen L."/>
            <person name="Li M."/>
            <person name="Yu F."/>
        </authorList>
    </citation>
    <scope>NUCLEOTIDE SEQUENCE</scope>
    <source>
        <strain evidence="5">NC-4</strain>
    </source>
</reference>
<dbReference type="InterPro" id="IPR027417">
    <property type="entry name" value="P-loop_NTPase"/>
</dbReference>
<dbReference type="InterPro" id="IPR051309">
    <property type="entry name" value="ABCF_ATPase"/>
</dbReference>
<reference evidence="5" key="2">
    <citation type="submission" date="2023-08" db="EMBL/GenBank/DDBJ databases">
        <authorList>
            <person name="Zhao H."/>
            <person name="Wang X."/>
        </authorList>
    </citation>
    <scope>NUCLEOTIDE SEQUENCE</scope>
    <source>
        <strain evidence="5">NC-4</strain>
    </source>
</reference>
<dbReference type="SMART" id="SM00382">
    <property type="entry name" value="AAA"/>
    <property type="match status" value="1"/>
</dbReference>
<dbReference type="EMBL" id="JAIUEN010000551">
    <property type="protein sequence ID" value="MCE3364112.1"/>
    <property type="molecule type" value="Genomic_DNA"/>
</dbReference>
<dbReference type="PANTHER" id="PTHR42855">
    <property type="entry name" value="ABC TRANSPORTER ATP-BINDING SUBUNIT"/>
    <property type="match status" value="1"/>
</dbReference>
<evidence type="ECO:0000313" key="6">
    <source>
        <dbReference type="Proteomes" id="UP001200271"/>
    </source>
</evidence>
<evidence type="ECO:0000256" key="3">
    <source>
        <dbReference type="ARBA" id="ARBA00022840"/>
    </source>
</evidence>
<gene>
    <name evidence="5" type="ORF">LB359_17960</name>
</gene>
<dbReference type="Proteomes" id="UP001200271">
    <property type="component" value="Unassembled WGS sequence"/>
</dbReference>
<keyword evidence="2" id="KW-0547">Nucleotide-binding</keyword>
<dbReference type="PANTHER" id="PTHR42855:SF2">
    <property type="entry name" value="DRUG RESISTANCE ABC TRANSPORTER,ATP-BINDING PROTEIN"/>
    <property type="match status" value="1"/>
</dbReference>
<dbReference type="GO" id="GO:0005524">
    <property type="term" value="F:ATP binding"/>
    <property type="evidence" value="ECO:0007669"/>
    <property type="project" value="UniProtKB-KW"/>
</dbReference>
<dbReference type="PROSITE" id="PS50893">
    <property type="entry name" value="ABC_TRANSPORTER_2"/>
    <property type="match status" value="1"/>
</dbReference>
<proteinExistence type="predicted"/>
<dbReference type="SUPFAM" id="SSF52540">
    <property type="entry name" value="P-loop containing nucleoside triphosphate hydrolases"/>
    <property type="match status" value="1"/>
</dbReference>
<dbReference type="Gene3D" id="3.40.50.300">
    <property type="entry name" value="P-loop containing nucleotide triphosphate hydrolases"/>
    <property type="match status" value="1"/>
</dbReference>
<dbReference type="InterPro" id="IPR003593">
    <property type="entry name" value="AAA+_ATPase"/>
</dbReference>
<feature type="non-terminal residue" evidence="5">
    <location>
        <position position="1"/>
    </location>
</feature>
<evidence type="ECO:0000313" key="5">
    <source>
        <dbReference type="EMBL" id="MCE3364112.1"/>
    </source>
</evidence>
<dbReference type="GO" id="GO:0016887">
    <property type="term" value="F:ATP hydrolysis activity"/>
    <property type="evidence" value="ECO:0007669"/>
    <property type="project" value="InterPro"/>
</dbReference>
<dbReference type="AlphaFoldDB" id="A0AAW4YCI5"/>
<evidence type="ECO:0000256" key="2">
    <source>
        <dbReference type="ARBA" id="ARBA00022741"/>
    </source>
</evidence>
<dbReference type="CDD" id="cd03221">
    <property type="entry name" value="ABCF_EF-3"/>
    <property type="match status" value="1"/>
</dbReference>
<comment type="caution">
    <text evidence="5">The sequence shown here is derived from an EMBL/GenBank/DDBJ whole genome shotgun (WGS) entry which is preliminary data.</text>
</comment>